<dbReference type="RefSeq" id="WP_253839031.1">
    <property type="nucleotide sequence ID" value="NZ_JAMTCS010000014.1"/>
</dbReference>
<proteinExistence type="inferred from homology"/>
<evidence type="ECO:0000256" key="6">
    <source>
        <dbReference type="ARBA" id="ARBA00023136"/>
    </source>
</evidence>
<gene>
    <name evidence="7" type="primary">lgt</name>
    <name evidence="9" type="ORF">APR03_004199</name>
</gene>
<evidence type="ECO:0000256" key="2">
    <source>
        <dbReference type="ARBA" id="ARBA00022475"/>
    </source>
</evidence>
<dbReference type="InterPro" id="IPR001640">
    <property type="entry name" value="Lgt"/>
</dbReference>
<dbReference type="EMBL" id="JAMTCS010000014">
    <property type="protein sequence ID" value="MCP2266829.1"/>
    <property type="molecule type" value="Genomic_DNA"/>
</dbReference>
<comment type="similarity">
    <text evidence="1 7">Belongs to the Lgt family.</text>
</comment>
<feature type="region of interest" description="Disordered" evidence="8">
    <location>
        <begin position="285"/>
        <end position="372"/>
    </location>
</feature>
<evidence type="ECO:0000313" key="10">
    <source>
        <dbReference type="Proteomes" id="UP001139493"/>
    </source>
</evidence>
<evidence type="ECO:0000256" key="7">
    <source>
        <dbReference type="HAMAP-Rule" id="MF_01147"/>
    </source>
</evidence>
<keyword evidence="3 7" id="KW-0808">Transferase</keyword>
<evidence type="ECO:0000256" key="4">
    <source>
        <dbReference type="ARBA" id="ARBA00022692"/>
    </source>
</evidence>
<accession>A0A9X2GBQ8</accession>
<name>A0A9X2GBQ8_9MICO</name>
<sequence>MISASIPSPDPVWSQFQLGPLTIHTYALCLLAGIAAAAWITDRRLRARGAAPGLALDVAMWAVPIGIVGARIYHVLTHLSDFTGPDVDPWAWVRIWEGGNALFGSLIGGAVGVWIGCRISGLRFWSFADALAPGLLVAQAIGRLGNYVNQELFGLPTTLPWGLEIRFDAAMFPDDMAPGTLFHPLFLYEMIWNLVGVALLLVIERRVTRRNEALPTPGAGLRWGRLFGLYLIWYGLGRSWLESIRIDPTSDAPLGIPANIWTSGLAILLGVAIVVLQGRRHPEPELSAYQSGREPEDEDSTSGEDAATAQDAADGENAASGEAGAGKVVGGEARDGEARDGEAEEGAAADGETEVAAPAEDDASPVDPAGAK</sequence>
<evidence type="ECO:0000256" key="8">
    <source>
        <dbReference type="SAM" id="MobiDB-lite"/>
    </source>
</evidence>
<comment type="subcellular location">
    <subcellularLocation>
        <location evidence="7">Cell membrane</location>
        <topology evidence="7">Multi-pass membrane protein</topology>
    </subcellularLocation>
</comment>
<evidence type="ECO:0000256" key="1">
    <source>
        <dbReference type="ARBA" id="ARBA00007150"/>
    </source>
</evidence>
<evidence type="ECO:0000256" key="3">
    <source>
        <dbReference type="ARBA" id="ARBA00022679"/>
    </source>
</evidence>
<dbReference type="GO" id="GO:0005886">
    <property type="term" value="C:plasma membrane"/>
    <property type="evidence" value="ECO:0007669"/>
    <property type="project" value="UniProtKB-SubCell"/>
</dbReference>
<comment type="catalytic activity">
    <reaction evidence="7">
        <text>L-cysteinyl-[prolipoprotein] + a 1,2-diacyl-sn-glycero-3-phospho-(1'-sn-glycerol) = an S-1,2-diacyl-sn-glyceryl-L-cysteinyl-[prolipoprotein] + sn-glycerol 1-phosphate + H(+)</text>
        <dbReference type="Rhea" id="RHEA:56712"/>
        <dbReference type="Rhea" id="RHEA-COMP:14679"/>
        <dbReference type="Rhea" id="RHEA-COMP:14680"/>
        <dbReference type="ChEBI" id="CHEBI:15378"/>
        <dbReference type="ChEBI" id="CHEBI:29950"/>
        <dbReference type="ChEBI" id="CHEBI:57685"/>
        <dbReference type="ChEBI" id="CHEBI:64716"/>
        <dbReference type="ChEBI" id="CHEBI:140658"/>
        <dbReference type="EC" id="2.5.1.145"/>
    </reaction>
</comment>
<dbReference type="AlphaFoldDB" id="A0A9X2GBQ8"/>
<feature type="transmembrane region" description="Helical" evidence="7">
    <location>
        <begin position="181"/>
        <end position="203"/>
    </location>
</feature>
<keyword evidence="2 7" id="KW-1003">Cell membrane</keyword>
<comment type="caution">
    <text evidence="9">The sequence shown here is derived from an EMBL/GenBank/DDBJ whole genome shotgun (WGS) entry which is preliminary data.</text>
</comment>
<dbReference type="PANTHER" id="PTHR30589:SF0">
    <property type="entry name" value="PHOSPHATIDYLGLYCEROL--PROLIPOPROTEIN DIACYLGLYCERYL TRANSFERASE"/>
    <property type="match status" value="1"/>
</dbReference>
<keyword evidence="5 7" id="KW-1133">Transmembrane helix</keyword>
<dbReference type="PANTHER" id="PTHR30589">
    <property type="entry name" value="PROLIPOPROTEIN DIACYLGLYCERYL TRANSFERASE"/>
    <property type="match status" value="1"/>
</dbReference>
<feature type="binding site" evidence="7">
    <location>
        <position position="143"/>
    </location>
    <ligand>
        <name>a 1,2-diacyl-sn-glycero-3-phospho-(1'-sn-glycerol)</name>
        <dbReference type="ChEBI" id="CHEBI:64716"/>
    </ligand>
</feature>
<dbReference type="Proteomes" id="UP001139493">
    <property type="component" value="Unassembled WGS sequence"/>
</dbReference>
<feature type="transmembrane region" description="Helical" evidence="7">
    <location>
        <begin position="53"/>
        <end position="73"/>
    </location>
</feature>
<feature type="transmembrane region" description="Helical" evidence="7">
    <location>
        <begin position="256"/>
        <end position="276"/>
    </location>
</feature>
<organism evidence="9 10">
    <name type="scientific">Promicromonospora thailandica</name>
    <dbReference type="NCBI Taxonomy" id="765201"/>
    <lineage>
        <taxon>Bacteria</taxon>
        <taxon>Bacillati</taxon>
        <taxon>Actinomycetota</taxon>
        <taxon>Actinomycetes</taxon>
        <taxon>Micrococcales</taxon>
        <taxon>Promicromonosporaceae</taxon>
        <taxon>Promicromonospora</taxon>
    </lineage>
</organism>
<dbReference type="EC" id="2.5.1.145" evidence="7"/>
<feature type="transmembrane region" description="Helical" evidence="7">
    <location>
        <begin position="223"/>
        <end position="241"/>
    </location>
</feature>
<feature type="transmembrane region" description="Helical" evidence="7">
    <location>
        <begin position="23"/>
        <end position="41"/>
    </location>
</feature>
<evidence type="ECO:0000256" key="5">
    <source>
        <dbReference type="ARBA" id="ARBA00022989"/>
    </source>
</evidence>
<dbReference type="HAMAP" id="MF_01147">
    <property type="entry name" value="Lgt"/>
    <property type="match status" value="1"/>
</dbReference>
<dbReference type="PROSITE" id="PS01311">
    <property type="entry name" value="LGT"/>
    <property type="match status" value="1"/>
</dbReference>
<keyword evidence="10" id="KW-1185">Reference proteome</keyword>
<comment type="pathway">
    <text evidence="7">Protein modification; lipoprotein biosynthesis (diacylglyceryl transfer).</text>
</comment>
<feature type="transmembrane region" description="Helical" evidence="7">
    <location>
        <begin position="93"/>
        <end position="117"/>
    </location>
</feature>
<dbReference type="GO" id="GO:0008961">
    <property type="term" value="F:phosphatidylglycerol-prolipoprotein diacylglyceryl transferase activity"/>
    <property type="evidence" value="ECO:0007669"/>
    <property type="project" value="UniProtKB-UniRule"/>
</dbReference>
<evidence type="ECO:0000313" key="9">
    <source>
        <dbReference type="EMBL" id="MCP2266829.1"/>
    </source>
</evidence>
<keyword evidence="4 7" id="KW-0812">Transmembrane</keyword>
<feature type="compositionally biased region" description="Low complexity" evidence="8">
    <location>
        <begin position="311"/>
        <end position="322"/>
    </location>
</feature>
<protein>
    <recommendedName>
        <fullName evidence="7">Phosphatidylglycerol--prolipoprotein diacylglyceryl transferase</fullName>
        <ecNumber evidence="7">2.5.1.145</ecNumber>
    </recommendedName>
</protein>
<dbReference type="GO" id="GO:0042158">
    <property type="term" value="P:lipoprotein biosynthetic process"/>
    <property type="evidence" value="ECO:0007669"/>
    <property type="project" value="UniProtKB-UniRule"/>
</dbReference>
<reference evidence="9" key="1">
    <citation type="submission" date="2022-06" db="EMBL/GenBank/DDBJ databases">
        <title>Genomic Encyclopedia of Archaeal and Bacterial Type Strains, Phase II (KMG-II): from individual species to whole genera.</title>
        <authorList>
            <person name="Goeker M."/>
        </authorList>
    </citation>
    <scope>NUCLEOTIDE SEQUENCE</scope>
    <source>
        <strain evidence="9">DSM 26652</strain>
    </source>
</reference>
<feature type="compositionally biased region" description="Basic and acidic residues" evidence="8">
    <location>
        <begin position="332"/>
        <end position="341"/>
    </location>
</feature>
<feature type="compositionally biased region" description="Acidic residues" evidence="8">
    <location>
        <begin position="342"/>
        <end position="364"/>
    </location>
</feature>
<dbReference type="NCBIfam" id="TIGR00544">
    <property type="entry name" value="lgt"/>
    <property type="match status" value="1"/>
</dbReference>
<comment type="function">
    <text evidence="7">Catalyzes the transfer of the diacylglyceryl group from phosphatidylglycerol to the sulfhydryl group of the N-terminal cysteine of a prolipoprotein, the first step in the formation of mature lipoproteins.</text>
</comment>
<keyword evidence="6 7" id="KW-0472">Membrane</keyword>
<dbReference type="Pfam" id="PF01790">
    <property type="entry name" value="LGT"/>
    <property type="match status" value="1"/>
</dbReference>
<feature type="transmembrane region" description="Helical" evidence="7">
    <location>
        <begin position="124"/>
        <end position="142"/>
    </location>
</feature>